<dbReference type="InterPro" id="IPR015943">
    <property type="entry name" value="WD40/YVTN_repeat-like_dom_sf"/>
</dbReference>
<feature type="domain" description="YNCE-like beta-propeller" evidence="2">
    <location>
        <begin position="53"/>
        <end position="352"/>
    </location>
</feature>
<keyword evidence="1" id="KW-0732">Signal</keyword>
<dbReference type="AlphaFoldDB" id="A0A6J5E0E7"/>
<evidence type="ECO:0000313" key="4">
    <source>
        <dbReference type="Proteomes" id="UP000494329"/>
    </source>
</evidence>
<gene>
    <name evidence="3" type="ORF">LMG29739_02946</name>
</gene>
<evidence type="ECO:0000259" key="2">
    <source>
        <dbReference type="Pfam" id="PF21783"/>
    </source>
</evidence>
<dbReference type="Gene3D" id="2.130.10.10">
    <property type="entry name" value="YVTN repeat-like/Quinoprotein amine dehydrogenase"/>
    <property type="match status" value="3"/>
</dbReference>
<dbReference type="InterPro" id="IPR011045">
    <property type="entry name" value="N2O_reductase_N"/>
</dbReference>
<organism evidence="3 4">
    <name type="scientific">Paraburkholderia solisilvae</name>
    <dbReference type="NCBI Taxonomy" id="624376"/>
    <lineage>
        <taxon>Bacteria</taxon>
        <taxon>Pseudomonadati</taxon>
        <taxon>Pseudomonadota</taxon>
        <taxon>Betaproteobacteria</taxon>
        <taxon>Burkholderiales</taxon>
        <taxon>Burkholderiaceae</taxon>
        <taxon>Paraburkholderia</taxon>
    </lineage>
</organism>
<proteinExistence type="predicted"/>
<keyword evidence="4" id="KW-1185">Reference proteome</keyword>
<dbReference type="Pfam" id="PF21783">
    <property type="entry name" value="YNCE"/>
    <property type="match status" value="1"/>
</dbReference>
<protein>
    <recommendedName>
        <fullName evidence="2">YNCE-like beta-propeller domain-containing protein</fullName>
    </recommendedName>
</protein>
<sequence length="359" mass="39437">MASGFALAHSDAFDNRSAIARPYQLKTFATCIGVLGIAFFANAAHAISLPSPGPSKVIVLDSGEAQLTLIDEQSRQVVGTASTGKEPHHLMITPDQKSLIVANSVSNSLMFVDPDNATVQRELQDIEDPYQLGFSPDHRWFVTAALRLDRVDIYRFDGRDFSIAKRVALAKTPSHMTFSSDAHIVYVTLQDSGELAAIDLATQSVLWKIPVGRDPAGLWMTPGDRSLLVGMTGEDDVVVVDPHLHQVVKRIHTGRGAHNFRNLDDGRHVAVTNRVANTISILDYTTLQNTGEIDNLMPGPDDMELSADRRFLWVTFRFSRHVGVIDLPARKLVATIAVGRSPHGIYFQNRAPVYPPNPD</sequence>
<name>A0A6J5E0E7_9BURK</name>
<dbReference type="PANTHER" id="PTHR47197:SF3">
    <property type="entry name" value="DIHYDRO-HEME D1 DEHYDROGENASE"/>
    <property type="match status" value="1"/>
</dbReference>
<dbReference type="InterPro" id="IPR048433">
    <property type="entry name" value="YNCE-like_beta-prop"/>
</dbReference>
<reference evidence="3 4" key="1">
    <citation type="submission" date="2020-04" db="EMBL/GenBank/DDBJ databases">
        <authorList>
            <person name="De Canck E."/>
        </authorList>
    </citation>
    <scope>NUCLEOTIDE SEQUENCE [LARGE SCALE GENOMIC DNA]</scope>
    <source>
        <strain evidence="3 4">LMG 29739</strain>
    </source>
</reference>
<dbReference type="Proteomes" id="UP000494329">
    <property type="component" value="Unassembled WGS sequence"/>
</dbReference>
<evidence type="ECO:0000256" key="1">
    <source>
        <dbReference type="ARBA" id="ARBA00022729"/>
    </source>
</evidence>
<dbReference type="SUPFAM" id="SSF50974">
    <property type="entry name" value="Nitrous oxide reductase, N-terminal domain"/>
    <property type="match status" value="1"/>
</dbReference>
<dbReference type="PANTHER" id="PTHR47197">
    <property type="entry name" value="PROTEIN NIRF"/>
    <property type="match status" value="1"/>
</dbReference>
<evidence type="ECO:0000313" key="3">
    <source>
        <dbReference type="EMBL" id="CAB3758605.1"/>
    </source>
</evidence>
<dbReference type="EMBL" id="CADIKF010000021">
    <property type="protein sequence ID" value="CAB3758605.1"/>
    <property type="molecule type" value="Genomic_DNA"/>
</dbReference>
<dbReference type="InterPro" id="IPR051200">
    <property type="entry name" value="Host-pathogen_enzymatic-act"/>
</dbReference>
<accession>A0A6J5E0E7</accession>